<dbReference type="InterPro" id="IPR003123">
    <property type="entry name" value="VPS9"/>
</dbReference>
<dbReference type="PROSITE" id="PS51205">
    <property type="entry name" value="VPS9"/>
    <property type="match status" value="1"/>
</dbReference>
<proteinExistence type="predicted"/>
<evidence type="ECO:0000256" key="1">
    <source>
        <dbReference type="ARBA" id="ARBA00022786"/>
    </source>
</evidence>
<dbReference type="InterPro" id="IPR041545">
    <property type="entry name" value="DUF5601"/>
</dbReference>
<dbReference type="FunFam" id="1.10.246.120:FF:000004">
    <property type="entry name" value="Vacuolar sorting protein"/>
    <property type="match status" value="1"/>
</dbReference>
<evidence type="ECO:0000313" key="5">
    <source>
        <dbReference type="EMBL" id="SCW00239.1"/>
    </source>
</evidence>
<dbReference type="InterPro" id="IPR045046">
    <property type="entry name" value="Vps9-like"/>
</dbReference>
<dbReference type="OMA" id="DVCIAKK"/>
<name>A0A1G4M954_LACFM</name>
<sequence length="434" mass="49801">MKAIRGKHSENDSAKCESLGSMNSCSPSSAGKDEEEVFYDFQLFISQMKDQRADPIVRYTRSFLHSFVTKKNFWTAEEQVKLVNDFKLFIYDKFLEFEPFKSLDRSKLHNAQEGMEKLLMGKLYNKCFSPLLANDYENLTDDHRSDLVHDANLMDKILEFRFIKPINLEIPATISPKVEKFIQLSGKELNRINSYKAPRDKMVCILNACKVIYGFLKHSKLENEGADVFIPMLIYTIMKANVRSLVSNVIYIERFRFPEYLRGESGYYLSSLHGAINFILHMGEDSLFIPDKSEYNNQYEQNSVQVAEERDRIEIKEVNLEVPKLRSKSPSPSEYILKPLDGATNTVISKFAELFSPTATSQDDTDNREHQSAFIDDETAAAIAHQMEEDDHVRTIKDLQAMFPEMGCEIIQDVCAAKRYRIGACVDALLTLSS</sequence>
<dbReference type="Pfam" id="PF02845">
    <property type="entry name" value="CUE"/>
    <property type="match status" value="1"/>
</dbReference>
<evidence type="ECO:0000313" key="6">
    <source>
        <dbReference type="Proteomes" id="UP000190831"/>
    </source>
</evidence>
<dbReference type="Proteomes" id="UP000190831">
    <property type="component" value="Chromosome B"/>
</dbReference>
<evidence type="ECO:0000259" key="3">
    <source>
        <dbReference type="PROSITE" id="PS51140"/>
    </source>
</evidence>
<protein>
    <submittedName>
        <fullName evidence="5">LAFE_0B12508g1_1</fullName>
    </submittedName>
</protein>
<dbReference type="GO" id="GO:0005085">
    <property type="term" value="F:guanyl-nucleotide exchange factor activity"/>
    <property type="evidence" value="ECO:0007669"/>
    <property type="project" value="InterPro"/>
</dbReference>
<dbReference type="AlphaFoldDB" id="A0A1G4M954"/>
<dbReference type="InterPro" id="IPR009060">
    <property type="entry name" value="UBA-like_sf"/>
</dbReference>
<keyword evidence="1" id="KW-0833">Ubl conjugation pathway</keyword>
<dbReference type="InterPro" id="IPR037191">
    <property type="entry name" value="VPS9_dom_sf"/>
</dbReference>
<accession>A0A1G4M954</accession>
<feature type="domain" description="VPS9" evidence="4">
    <location>
        <begin position="147"/>
        <end position="288"/>
    </location>
</feature>
<evidence type="ECO:0000259" key="4">
    <source>
        <dbReference type="PROSITE" id="PS51205"/>
    </source>
</evidence>
<dbReference type="Pfam" id="PF18151">
    <property type="entry name" value="DUF5601"/>
    <property type="match status" value="1"/>
</dbReference>
<feature type="domain" description="CUE" evidence="3">
    <location>
        <begin position="391"/>
        <end position="434"/>
    </location>
</feature>
<dbReference type="SUPFAM" id="SSF46934">
    <property type="entry name" value="UBA-like"/>
    <property type="match status" value="1"/>
</dbReference>
<evidence type="ECO:0000256" key="2">
    <source>
        <dbReference type="SAM" id="MobiDB-lite"/>
    </source>
</evidence>
<dbReference type="OrthoDB" id="300289at2759"/>
<dbReference type="Pfam" id="PF02204">
    <property type="entry name" value="VPS9"/>
    <property type="match status" value="1"/>
</dbReference>
<reference evidence="6" key="1">
    <citation type="submission" date="2016-03" db="EMBL/GenBank/DDBJ databases">
        <authorList>
            <person name="Devillers H."/>
        </authorList>
    </citation>
    <scope>NUCLEOTIDE SEQUENCE [LARGE SCALE GENOMIC DNA]</scope>
</reference>
<dbReference type="PANTHER" id="PTHR23101">
    <property type="entry name" value="RAB GDP/GTP EXCHANGE FACTOR"/>
    <property type="match status" value="1"/>
</dbReference>
<gene>
    <name evidence="5" type="ORF">LAFE_0B12508G</name>
</gene>
<dbReference type="GO" id="GO:0043130">
    <property type="term" value="F:ubiquitin binding"/>
    <property type="evidence" value="ECO:0007669"/>
    <property type="project" value="InterPro"/>
</dbReference>
<dbReference type="SMART" id="SM00546">
    <property type="entry name" value="CUE"/>
    <property type="match status" value="1"/>
</dbReference>
<organism evidence="5 6">
    <name type="scientific">Lachancea fermentati</name>
    <name type="common">Zygosaccharomyces fermentati</name>
    <dbReference type="NCBI Taxonomy" id="4955"/>
    <lineage>
        <taxon>Eukaryota</taxon>
        <taxon>Fungi</taxon>
        <taxon>Dikarya</taxon>
        <taxon>Ascomycota</taxon>
        <taxon>Saccharomycotina</taxon>
        <taxon>Saccharomycetes</taxon>
        <taxon>Saccharomycetales</taxon>
        <taxon>Saccharomycetaceae</taxon>
        <taxon>Lachancea</taxon>
    </lineage>
</organism>
<dbReference type="Gene3D" id="1.20.1050.80">
    <property type="entry name" value="VPS9 domain"/>
    <property type="match status" value="1"/>
</dbReference>
<dbReference type="EMBL" id="LT598489">
    <property type="protein sequence ID" value="SCW00239.1"/>
    <property type="molecule type" value="Genomic_DNA"/>
</dbReference>
<dbReference type="GO" id="GO:0030139">
    <property type="term" value="C:endocytic vesicle"/>
    <property type="evidence" value="ECO:0007669"/>
    <property type="project" value="TreeGrafter"/>
</dbReference>
<dbReference type="PROSITE" id="PS51140">
    <property type="entry name" value="CUE"/>
    <property type="match status" value="1"/>
</dbReference>
<dbReference type="SMART" id="SM00167">
    <property type="entry name" value="VPS9"/>
    <property type="match status" value="1"/>
</dbReference>
<dbReference type="InterPro" id="IPR003892">
    <property type="entry name" value="CUE"/>
</dbReference>
<dbReference type="CDD" id="cd14369">
    <property type="entry name" value="CUE_VPS9_like"/>
    <property type="match status" value="1"/>
</dbReference>
<keyword evidence="6" id="KW-1185">Reference proteome</keyword>
<dbReference type="STRING" id="4955.A0A1G4M954"/>
<dbReference type="SUPFAM" id="SSF109993">
    <property type="entry name" value="VPS9 domain"/>
    <property type="match status" value="1"/>
</dbReference>
<dbReference type="GO" id="GO:0005829">
    <property type="term" value="C:cytosol"/>
    <property type="evidence" value="ECO:0007669"/>
    <property type="project" value="TreeGrafter"/>
</dbReference>
<dbReference type="GO" id="GO:0016192">
    <property type="term" value="P:vesicle-mediated transport"/>
    <property type="evidence" value="ECO:0007669"/>
    <property type="project" value="InterPro"/>
</dbReference>
<dbReference type="InterPro" id="IPR041804">
    <property type="entry name" value="Vps9_CUE"/>
</dbReference>
<feature type="region of interest" description="Disordered" evidence="2">
    <location>
        <begin position="1"/>
        <end position="28"/>
    </location>
</feature>
<dbReference type="Gene3D" id="1.10.8.10">
    <property type="entry name" value="DNA helicase RuvA subunit, C-terminal domain"/>
    <property type="match status" value="1"/>
</dbReference>
<dbReference type="GO" id="GO:0031267">
    <property type="term" value="F:small GTPase binding"/>
    <property type="evidence" value="ECO:0007669"/>
    <property type="project" value="TreeGrafter"/>
</dbReference>
<dbReference type="PANTHER" id="PTHR23101:SF25">
    <property type="entry name" value="GTPASE-ACTIVATING PROTEIN AND VPS9 DOMAIN-CONTAINING PROTEIN 1"/>
    <property type="match status" value="1"/>
</dbReference>
<dbReference type="Gene3D" id="1.10.246.120">
    <property type="match status" value="1"/>
</dbReference>